<evidence type="ECO:0000256" key="9">
    <source>
        <dbReference type="ARBA" id="ARBA00023136"/>
    </source>
</evidence>
<dbReference type="Pfam" id="PF00153">
    <property type="entry name" value="Mito_carr"/>
    <property type="match status" value="2"/>
</dbReference>
<evidence type="ECO:0000256" key="5">
    <source>
        <dbReference type="ARBA" id="ARBA00022737"/>
    </source>
</evidence>
<keyword evidence="9 10" id="KW-0472">Membrane</keyword>
<dbReference type="GO" id="GO:0005743">
    <property type="term" value="C:mitochondrial inner membrane"/>
    <property type="evidence" value="ECO:0007669"/>
    <property type="project" value="UniProtKB-SubCell"/>
</dbReference>
<evidence type="ECO:0000256" key="1">
    <source>
        <dbReference type="ARBA" id="ARBA00004448"/>
    </source>
</evidence>
<dbReference type="InterPro" id="IPR023395">
    <property type="entry name" value="MCP_dom_sf"/>
</dbReference>
<dbReference type="PROSITE" id="PS50920">
    <property type="entry name" value="SOLCAR"/>
    <property type="match status" value="2"/>
</dbReference>
<sequence>MLPLISPLPALSLNSPPSTPNFPYLPLQTYFLISLSGALACALTHLTVVPLDVLKTLRQTSSSSKPSLFSGSLPTVLGYSFYGLTVYPTYNLLLRYLPTIFIHLTPQDSSLISGALAACVACVGLAPMEAIRIRTVSDPLTYENLNIKDRAILAGGTKELYRGLPPLLIRQVCFGTVKFAAFEYLLSVVLESEVFGWTERGGWVASLAAGVGAGLVGSIVSQPADAVLTWLGGGEGEREDLVGGMMEMLEKRGVKSLTKGGGERLAWAGFIIGAQFALYDEIRGRAGVGEEGIKQAVAEAMKVKEAVGGTGIGGPF</sequence>
<feature type="repeat" description="Solcar" evidence="10">
    <location>
        <begin position="201"/>
        <end position="285"/>
    </location>
</feature>
<keyword evidence="3 11" id="KW-0813">Transport</keyword>
<dbReference type="GO" id="GO:0005315">
    <property type="term" value="F:phosphate transmembrane transporter activity"/>
    <property type="evidence" value="ECO:0007669"/>
    <property type="project" value="InterPro"/>
</dbReference>
<keyword evidence="6" id="KW-0999">Mitochondrion inner membrane</keyword>
<comment type="similarity">
    <text evidence="2 11">Belongs to the mitochondrial carrier (TC 2.A.29) family.</text>
</comment>
<dbReference type="AlphaFoldDB" id="A0A9W7GI62"/>
<evidence type="ECO:0000256" key="12">
    <source>
        <dbReference type="SAM" id="Phobius"/>
    </source>
</evidence>
<evidence type="ECO:0000256" key="7">
    <source>
        <dbReference type="ARBA" id="ARBA00022989"/>
    </source>
</evidence>
<reference evidence="14" key="1">
    <citation type="journal article" date="2023" name="Commun. Biol.">
        <title>Genome analysis of Parmales, the sister group of diatoms, reveals the evolutionary specialization of diatoms from phago-mixotrophs to photoautotrophs.</title>
        <authorList>
            <person name="Ban H."/>
            <person name="Sato S."/>
            <person name="Yoshikawa S."/>
            <person name="Yamada K."/>
            <person name="Nakamura Y."/>
            <person name="Ichinomiya M."/>
            <person name="Sato N."/>
            <person name="Blanc-Mathieu R."/>
            <person name="Endo H."/>
            <person name="Kuwata A."/>
            <person name="Ogata H."/>
        </authorList>
    </citation>
    <scope>NUCLEOTIDE SEQUENCE [LARGE SCALE GENOMIC DNA]</scope>
</reference>
<keyword evidence="4 10" id="KW-0812">Transmembrane</keyword>
<evidence type="ECO:0000256" key="6">
    <source>
        <dbReference type="ARBA" id="ARBA00022792"/>
    </source>
</evidence>
<evidence type="ECO:0000256" key="2">
    <source>
        <dbReference type="ARBA" id="ARBA00006375"/>
    </source>
</evidence>
<comment type="subcellular location">
    <subcellularLocation>
        <location evidence="1">Mitochondrion inner membrane</location>
        <topology evidence="1">Multi-pass membrane protein</topology>
    </subcellularLocation>
</comment>
<dbReference type="EMBL" id="BRYA01001481">
    <property type="protein sequence ID" value="GMI44447.1"/>
    <property type="molecule type" value="Genomic_DNA"/>
</dbReference>
<dbReference type="SUPFAM" id="SSF103506">
    <property type="entry name" value="Mitochondrial carrier"/>
    <property type="match status" value="1"/>
</dbReference>
<feature type="transmembrane region" description="Helical" evidence="12">
    <location>
        <begin position="66"/>
        <end position="90"/>
    </location>
</feature>
<dbReference type="Gene3D" id="1.50.40.10">
    <property type="entry name" value="Mitochondrial carrier domain"/>
    <property type="match status" value="1"/>
</dbReference>
<keyword evidence="5" id="KW-0677">Repeat</keyword>
<feature type="transmembrane region" description="Helical" evidence="12">
    <location>
        <begin position="30"/>
        <end position="54"/>
    </location>
</feature>
<evidence type="ECO:0000256" key="10">
    <source>
        <dbReference type="PROSITE-ProRule" id="PRU00282"/>
    </source>
</evidence>
<evidence type="ECO:0000256" key="3">
    <source>
        <dbReference type="ARBA" id="ARBA00022448"/>
    </source>
</evidence>
<dbReference type="PANTHER" id="PTHR45671">
    <property type="entry name" value="SOLUTE CARRIER FAMILY 25 (MITOCHONDRIAL CARRIER PHOSPHATE CARRIER), MEMBER 3, LIKE-RELATED-RELATED"/>
    <property type="match status" value="1"/>
</dbReference>
<protein>
    <recommendedName>
        <fullName evidence="15">Mitochondrial carrier protein</fullName>
    </recommendedName>
</protein>
<evidence type="ECO:0008006" key="15">
    <source>
        <dbReference type="Google" id="ProtNLM"/>
    </source>
</evidence>
<dbReference type="InterPro" id="IPR044677">
    <property type="entry name" value="SLC25A3/Pic2/Mir1-like"/>
</dbReference>
<dbReference type="GO" id="GO:1990547">
    <property type="term" value="P:mitochondrial phosphate ion transmembrane transport"/>
    <property type="evidence" value="ECO:0007669"/>
    <property type="project" value="InterPro"/>
</dbReference>
<dbReference type="OrthoDB" id="427452at2759"/>
<proteinExistence type="inferred from homology"/>
<accession>A0A9W7GI62</accession>
<evidence type="ECO:0000256" key="4">
    <source>
        <dbReference type="ARBA" id="ARBA00022692"/>
    </source>
</evidence>
<feature type="repeat" description="Solcar" evidence="10">
    <location>
        <begin position="105"/>
        <end position="188"/>
    </location>
</feature>
<comment type="caution">
    <text evidence="13">The sequence shown here is derived from an EMBL/GenBank/DDBJ whole genome shotgun (WGS) entry which is preliminary data.</text>
</comment>
<keyword evidence="8" id="KW-0496">Mitochondrion</keyword>
<evidence type="ECO:0000256" key="11">
    <source>
        <dbReference type="RuleBase" id="RU000488"/>
    </source>
</evidence>
<name>A0A9W7GI62_9STRA</name>
<dbReference type="PANTHER" id="PTHR45671:SF12">
    <property type="entry name" value="MITOCHONDRIAL PHOSPHATE CARRIER PROTEIN"/>
    <property type="match status" value="1"/>
</dbReference>
<evidence type="ECO:0000256" key="8">
    <source>
        <dbReference type="ARBA" id="ARBA00023128"/>
    </source>
</evidence>
<gene>
    <name evidence="13" type="ORF">TrCOL_g4398</name>
</gene>
<organism evidence="13 14">
    <name type="scientific">Triparma columacea</name>
    <dbReference type="NCBI Taxonomy" id="722753"/>
    <lineage>
        <taxon>Eukaryota</taxon>
        <taxon>Sar</taxon>
        <taxon>Stramenopiles</taxon>
        <taxon>Ochrophyta</taxon>
        <taxon>Bolidophyceae</taxon>
        <taxon>Parmales</taxon>
        <taxon>Triparmaceae</taxon>
        <taxon>Triparma</taxon>
    </lineage>
</organism>
<evidence type="ECO:0000313" key="13">
    <source>
        <dbReference type="EMBL" id="GMI44447.1"/>
    </source>
</evidence>
<evidence type="ECO:0000313" key="14">
    <source>
        <dbReference type="Proteomes" id="UP001165065"/>
    </source>
</evidence>
<dbReference type="InterPro" id="IPR018108">
    <property type="entry name" value="MCP_transmembrane"/>
</dbReference>
<keyword evidence="7 12" id="KW-1133">Transmembrane helix</keyword>
<dbReference type="Proteomes" id="UP001165065">
    <property type="component" value="Unassembled WGS sequence"/>
</dbReference>
<keyword evidence="14" id="KW-1185">Reference proteome</keyword>